<dbReference type="SUPFAM" id="SSF47203">
    <property type="entry name" value="Acyl-CoA dehydrogenase C-terminal domain-like"/>
    <property type="match status" value="1"/>
</dbReference>
<name>A0A0B8N392_TALPI</name>
<dbReference type="GO" id="GO:0003997">
    <property type="term" value="F:acyl-CoA oxidase activity"/>
    <property type="evidence" value="ECO:0007669"/>
    <property type="project" value="InterPro"/>
</dbReference>
<dbReference type="PANTHER" id="PTHR10909">
    <property type="entry name" value="ELECTRON TRANSPORT OXIDOREDUCTASE"/>
    <property type="match status" value="1"/>
</dbReference>
<dbReference type="Gene3D" id="2.40.110.10">
    <property type="entry name" value="Butyryl-CoA Dehydrogenase, subunit A, domain 2"/>
    <property type="match status" value="1"/>
</dbReference>
<accession>A0A0B8N392</accession>
<feature type="domain" description="Acyl-CoA oxidase C-alpha1" evidence="1">
    <location>
        <begin position="256"/>
        <end position="384"/>
    </location>
</feature>
<evidence type="ECO:0000313" key="3">
    <source>
        <dbReference type="Proteomes" id="UP000053095"/>
    </source>
</evidence>
<evidence type="ECO:0000313" key="2">
    <source>
        <dbReference type="EMBL" id="GAM33326.1"/>
    </source>
</evidence>
<reference evidence="3" key="1">
    <citation type="journal article" date="2015" name="Genome Announc.">
        <title>Draft genome sequence of Talaromyces cellulolyticus strain Y-94, a source of lignocellulosic biomass-degrading enzymes.</title>
        <authorList>
            <person name="Fujii T."/>
            <person name="Koike H."/>
            <person name="Sawayama S."/>
            <person name="Yano S."/>
            <person name="Inoue H."/>
        </authorList>
    </citation>
    <scope>NUCLEOTIDE SEQUENCE [LARGE SCALE GENOMIC DNA]</scope>
    <source>
        <strain evidence="3">Y-94</strain>
    </source>
</reference>
<dbReference type="GO" id="GO:0005504">
    <property type="term" value="F:fatty acid binding"/>
    <property type="evidence" value="ECO:0007669"/>
    <property type="project" value="TreeGrafter"/>
</dbReference>
<dbReference type="EMBL" id="DF933800">
    <property type="protein sequence ID" value="GAM33326.1"/>
    <property type="molecule type" value="Genomic_DNA"/>
</dbReference>
<dbReference type="InterPro" id="IPR012258">
    <property type="entry name" value="Acyl-CoA_oxidase"/>
</dbReference>
<dbReference type="GO" id="GO:0055088">
    <property type="term" value="P:lipid homeostasis"/>
    <property type="evidence" value="ECO:0007669"/>
    <property type="project" value="TreeGrafter"/>
</dbReference>
<proteinExistence type="predicted"/>
<dbReference type="SUPFAM" id="SSF56645">
    <property type="entry name" value="Acyl-CoA dehydrogenase NM domain-like"/>
    <property type="match status" value="1"/>
</dbReference>
<dbReference type="AlphaFoldDB" id="A0A0B8N392"/>
<dbReference type="Pfam" id="PF22924">
    <property type="entry name" value="ACOX_C_alpha1"/>
    <property type="match status" value="1"/>
</dbReference>
<gene>
    <name evidence="2" type="ORF">TCE0_004r00145</name>
</gene>
<protein>
    <submittedName>
        <fullName evidence="2">Acyl-CoA oxidase</fullName>
    </submittedName>
</protein>
<dbReference type="InterPro" id="IPR036250">
    <property type="entry name" value="AcylCo_DH-like_C"/>
</dbReference>
<dbReference type="InterPro" id="IPR055060">
    <property type="entry name" value="ACOX_C_alpha1"/>
</dbReference>
<sequence length="498" mass="55074">MSNISKHLLETDLFRIETGSMSEGEKIALAYKRARAIARAYDFTAKDIAALSPKFWTYHRDLINPADMAAFTLITIQYNLAAGTLAPFIEKRPDLQELMDKILSFEVSAQFLLTEVGHGLDAKNLETTATLLANGDFELHTPTRRAAKYMPPTSPQPGFPRVAIVMARLIVEGEDRGIRPFIVWLNDGYHMCRGVHARVLPRRAGSKPLDHSITSFCHVRLPSTALLGEINDSPDFHTTIHRVHIGTLALSTVLIPQLQHAVYVAGKYSLRRHITDPSGITKPIASFRTQQAPILHCIAQIKVYDAFANECTRIFMDNNIQYSVRHGIAATFKAVVTHASQETLYALAERCGAQGLFEYNGIIESQLTARGISIAEGDMLVLTILKAVGNRLAYEAALDAGVDRDILDLYEAGVLLQSPDLGVDEIGIILSGRIHMERLAMNAISRRLEQLLDSIGAEPYITAPILTEESWEAFLDKLPQYGEKPYIGDIDAAASSRL</sequence>
<dbReference type="Gene3D" id="1.20.140.10">
    <property type="entry name" value="Butyryl-CoA Dehydrogenase, subunit A, domain 3"/>
    <property type="match status" value="1"/>
</dbReference>
<dbReference type="GO" id="GO:0005777">
    <property type="term" value="C:peroxisome"/>
    <property type="evidence" value="ECO:0007669"/>
    <property type="project" value="InterPro"/>
</dbReference>
<dbReference type="GO" id="GO:0033540">
    <property type="term" value="P:fatty acid beta-oxidation using acyl-CoA oxidase"/>
    <property type="evidence" value="ECO:0007669"/>
    <property type="project" value="TreeGrafter"/>
</dbReference>
<organism evidence="2 3">
    <name type="scientific">Talaromyces pinophilus</name>
    <name type="common">Penicillium pinophilum</name>
    <dbReference type="NCBI Taxonomy" id="128442"/>
    <lineage>
        <taxon>Eukaryota</taxon>
        <taxon>Fungi</taxon>
        <taxon>Dikarya</taxon>
        <taxon>Ascomycota</taxon>
        <taxon>Pezizomycotina</taxon>
        <taxon>Eurotiomycetes</taxon>
        <taxon>Eurotiomycetidae</taxon>
        <taxon>Eurotiales</taxon>
        <taxon>Trichocomaceae</taxon>
        <taxon>Talaromyces</taxon>
        <taxon>Talaromyces sect. Talaromyces</taxon>
    </lineage>
</organism>
<keyword evidence="3" id="KW-1185">Reference proteome</keyword>
<dbReference type="InterPro" id="IPR009100">
    <property type="entry name" value="AcylCoA_DH/oxidase_NM_dom_sf"/>
</dbReference>
<dbReference type="PANTHER" id="PTHR10909:SF382">
    <property type="entry name" value="ACYL-COENZYME A OXIDASE"/>
    <property type="match status" value="1"/>
</dbReference>
<evidence type="ECO:0000259" key="1">
    <source>
        <dbReference type="Pfam" id="PF22924"/>
    </source>
</evidence>
<dbReference type="GO" id="GO:0071949">
    <property type="term" value="F:FAD binding"/>
    <property type="evidence" value="ECO:0007669"/>
    <property type="project" value="InterPro"/>
</dbReference>
<dbReference type="InterPro" id="IPR046373">
    <property type="entry name" value="Acyl-CoA_Oxase/DH_mid-dom_sf"/>
</dbReference>
<dbReference type="Proteomes" id="UP000053095">
    <property type="component" value="Unassembled WGS sequence"/>
</dbReference>